<sequence>MTDRSTWTFVALAGLLVVVAGALPMLADARPAYEVPAPTVEEDLAGTDAAGWEAVPAAEVPLEAAPSGLPNAEMISTRSVDVQAARSDGEVYLRMQWQDPEASESASAPTAFADAVAVQIPADPGEQPAIAMGSQSNLVNVWYWSADTGTEELLAGGQGSTTAFDDASVQTWAEHTGSGENGTWTVVFNRPAEPAGDNRTAITGEEDLDIAFGVWDGGNAERSGHKAVSSWYYLPFADDSSGPPFESILWAIAGLAIVAVVIVTIQGVRRSRSGGGE</sequence>
<dbReference type="RefSeq" id="WP_229124992.1">
    <property type="nucleotide sequence ID" value="NZ_CP064789.1"/>
</dbReference>
<dbReference type="InterPro" id="IPR019020">
    <property type="entry name" value="Cyt-c552/DMSO_Rdtase_haem-bd"/>
</dbReference>
<evidence type="ECO:0000313" key="8">
    <source>
        <dbReference type="EMBL" id="QSG13246.1"/>
    </source>
</evidence>
<dbReference type="GO" id="GO:0042597">
    <property type="term" value="C:periplasmic space"/>
    <property type="evidence" value="ECO:0007669"/>
    <property type="project" value="InterPro"/>
</dbReference>
<dbReference type="EC" id="1.8.5.3" evidence="8"/>
<keyword evidence="1" id="KW-0813">Transport</keyword>
<dbReference type="GO" id="GO:0160182">
    <property type="term" value="F:nitrate reductase (quinone) activity"/>
    <property type="evidence" value="ECO:0007669"/>
    <property type="project" value="UniProtKB-EC"/>
</dbReference>
<name>A0A897NSS5_9EURY</name>
<dbReference type="GO" id="GO:0020037">
    <property type="term" value="F:heme binding"/>
    <property type="evidence" value="ECO:0007669"/>
    <property type="project" value="InterPro"/>
</dbReference>
<feature type="domain" description="Cytochrome c-552/DMSO reductase-like haem-binding" evidence="7">
    <location>
        <begin position="49"/>
        <end position="227"/>
    </location>
</feature>
<dbReference type="SMART" id="SM00887">
    <property type="entry name" value="EB_dh"/>
    <property type="match status" value="1"/>
</dbReference>
<dbReference type="Gene3D" id="2.60.40.1190">
    <property type="match status" value="1"/>
</dbReference>
<dbReference type="GeneID" id="68862373"/>
<dbReference type="AlphaFoldDB" id="A0A897NSS5"/>
<keyword evidence="6" id="KW-0812">Transmembrane</keyword>
<evidence type="ECO:0000256" key="3">
    <source>
        <dbReference type="ARBA" id="ARBA00022723"/>
    </source>
</evidence>
<keyword evidence="8" id="KW-0560">Oxidoreductase</keyword>
<dbReference type="EC" id="1.7.5.1" evidence="8"/>
<gene>
    <name evidence="8" type="ORF">HSBGL_2852</name>
</gene>
<evidence type="ECO:0000256" key="4">
    <source>
        <dbReference type="ARBA" id="ARBA00022982"/>
    </source>
</evidence>
<feature type="transmembrane region" description="Helical" evidence="6">
    <location>
        <begin position="248"/>
        <end position="268"/>
    </location>
</feature>
<keyword evidence="6" id="KW-1133">Transmembrane helix</keyword>
<dbReference type="GO" id="GO:0046872">
    <property type="term" value="F:metal ion binding"/>
    <property type="evidence" value="ECO:0007669"/>
    <property type="project" value="UniProtKB-KW"/>
</dbReference>
<protein>
    <submittedName>
        <fullName evidence="8">Ethylbenzene dehydrogenase</fullName>
        <ecNumber evidence="8">1.7.5.1</ecNumber>
        <ecNumber evidence="8">1.8.5.3</ecNumber>
    </submittedName>
</protein>
<evidence type="ECO:0000313" key="9">
    <source>
        <dbReference type="Proteomes" id="UP000663305"/>
    </source>
</evidence>
<dbReference type="EMBL" id="CP064789">
    <property type="protein sequence ID" value="QSG13246.1"/>
    <property type="molecule type" value="Genomic_DNA"/>
</dbReference>
<keyword evidence="4" id="KW-0249">Electron transport</keyword>
<evidence type="ECO:0000256" key="1">
    <source>
        <dbReference type="ARBA" id="ARBA00022448"/>
    </source>
</evidence>
<keyword evidence="3" id="KW-0479">Metal-binding</keyword>
<accession>A0A897NSS5</accession>
<evidence type="ECO:0000259" key="7">
    <source>
        <dbReference type="SMART" id="SM00887"/>
    </source>
</evidence>
<dbReference type="NCBIfam" id="TIGR03477">
    <property type="entry name" value="DMSO_red_II_gam"/>
    <property type="match status" value="1"/>
</dbReference>
<reference evidence="8" key="1">
    <citation type="submission" date="2020-11" db="EMBL/GenBank/DDBJ databases">
        <title>Carbohydrate-dependent, anaerobic sulfur respiration: A novel catabolism in halophilic archaea.</title>
        <authorList>
            <person name="Sorokin D.Y."/>
            <person name="Messina E."/>
            <person name="Smedile F."/>
            <person name="La Cono V."/>
            <person name="Hallsworth J.E."/>
            <person name="Yakimov M.M."/>
        </authorList>
    </citation>
    <scope>NUCLEOTIDE SEQUENCE</scope>
    <source>
        <strain evidence="8">HSR-Bgl</strain>
    </source>
</reference>
<dbReference type="InterPro" id="IPR017838">
    <property type="entry name" value="DMSO_Rdtase_II_haem_b-bd_su"/>
</dbReference>
<keyword evidence="6" id="KW-0472">Membrane</keyword>
<proteinExistence type="predicted"/>
<evidence type="ECO:0000256" key="5">
    <source>
        <dbReference type="ARBA" id="ARBA00023004"/>
    </source>
</evidence>
<keyword evidence="5" id="KW-0408">Iron</keyword>
<dbReference type="Pfam" id="PF09459">
    <property type="entry name" value="EB_dh"/>
    <property type="match status" value="1"/>
</dbReference>
<dbReference type="Proteomes" id="UP000663305">
    <property type="component" value="Chromosome"/>
</dbReference>
<organism evidence="8 9">
    <name type="scientific">Halapricum desulfuricans</name>
    <dbReference type="NCBI Taxonomy" id="2841257"/>
    <lineage>
        <taxon>Archaea</taxon>
        <taxon>Methanobacteriati</taxon>
        <taxon>Methanobacteriota</taxon>
        <taxon>Stenosarchaea group</taxon>
        <taxon>Halobacteria</taxon>
        <taxon>Halobacteriales</taxon>
        <taxon>Haloarculaceae</taxon>
        <taxon>Halapricum</taxon>
    </lineage>
</organism>
<evidence type="ECO:0000256" key="6">
    <source>
        <dbReference type="SAM" id="Phobius"/>
    </source>
</evidence>
<evidence type="ECO:0000256" key="2">
    <source>
        <dbReference type="ARBA" id="ARBA00022617"/>
    </source>
</evidence>
<keyword evidence="2" id="KW-0349">Heme</keyword>